<reference evidence="2" key="2">
    <citation type="submission" date="2020-04" db="EMBL/GenBank/DDBJ databases">
        <authorList>
            <consortium name="NCBI Genome Project"/>
        </authorList>
    </citation>
    <scope>NUCLEOTIDE SEQUENCE</scope>
    <source>
        <strain evidence="2">CBS 342.82</strain>
    </source>
</reference>
<keyword evidence="1" id="KW-1185">Reference proteome</keyword>
<dbReference type="AlphaFoldDB" id="A0A6J3MEP5"/>
<gene>
    <name evidence="2" type="ORF">K489DRAFT_106121</name>
</gene>
<dbReference type="Proteomes" id="UP000504637">
    <property type="component" value="Unplaced"/>
</dbReference>
<accession>A0A6J3MEP5</accession>
<evidence type="ECO:0000313" key="1">
    <source>
        <dbReference type="Proteomes" id="UP000504637"/>
    </source>
</evidence>
<sequence length="167" mass="18852">MHRLDPRICIPFAIIQVAIDAFHFMFVFPGGAVCGQGDAYRWTDHNCPFPFSVSGGIWRKRSNNVAERHLTLCRVQSNREVGPQCIVVTLAPRALLLLPTRESDVKSTRARWDEAQSRVRLEDEPFAAWFALAFYFEAAEASCSAHALVVWACLMGVVNDMGMRRHT</sequence>
<protein>
    <submittedName>
        <fullName evidence="2">Uncharacterized protein</fullName>
    </submittedName>
</protein>
<dbReference type="GeneID" id="54356657"/>
<name>A0A6J3MEP5_9PEZI</name>
<reference evidence="2" key="3">
    <citation type="submission" date="2025-08" db="UniProtKB">
        <authorList>
            <consortium name="RefSeq"/>
        </authorList>
    </citation>
    <scope>IDENTIFICATION</scope>
    <source>
        <strain evidence="2">CBS 342.82</strain>
    </source>
</reference>
<dbReference type="RefSeq" id="XP_033463120.1">
    <property type="nucleotide sequence ID" value="XM_033598858.1"/>
</dbReference>
<evidence type="ECO:0000313" key="2">
    <source>
        <dbReference type="RefSeq" id="XP_033463120.1"/>
    </source>
</evidence>
<organism evidence="2">
    <name type="scientific">Dissoconium aciculare CBS 342.82</name>
    <dbReference type="NCBI Taxonomy" id="1314786"/>
    <lineage>
        <taxon>Eukaryota</taxon>
        <taxon>Fungi</taxon>
        <taxon>Dikarya</taxon>
        <taxon>Ascomycota</taxon>
        <taxon>Pezizomycotina</taxon>
        <taxon>Dothideomycetes</taxon>
        <taxon>Dothideomycetidae</taxon>
        <taxon>Mycosphaerellales</taxon>
        <taxon>Dissoconiaceae</taxon>
        <taxon>Dissoconium</taxon>
    </lineage>
</organism>
<proteinExistence type="predicted"/>
<reference evidence="2" key="1">
    <citation type="submission" date="2020-01" db="EMBL/GenBank/DDBJ databases">
        <authorList>
            <consortium name="DOE Joint Genome Institute"/>
            <person name="Haridas S."/>
            <person name="Albert R."/>
            <person name="Binder M."/>
            <person name="Bloem J."/>
            <person name="Labutti K."/>
            <person name="Salamov A."/>
            <person name="Andreopoulos B."/>
            <person name="Baker S.E."/>
            <person name="Barry K."/>
            <person name="Bills G."/>
            <person name="Bluhm B.H."/>
            <person name="Cannon C."/>
            <person name="Castanera R."/>
            <person name="Culley D.E."/>
            <person name="Daum C."/>
            <person name="Ezra D."/>
            <person name="Gonzalez J.B."/>
            <person name="Henrissat B."/>
            <person name="Kuo A."/>
            <person name="Liang C."/>
            <person name="Lipzen A."/>
            <person name="Lutzoni F."/>
            <person name="Magnuson J."/>
            <person name="Mondo S."/>
            <person name="Nolan M."/>
            <person name="Ohm R."/>
            <person name="Pangilinan J."/>
            <person name="Park H.-J."/>
            <person name="Ramirez L."/>
            <person name="Alfaro M."/>
            <person name="Sun H."/>
            <person name="Tritt A."/>
            <person name="Yoshinaga Y."/>
            <person name="Zwiers L.-H."/>
            <person name="Turgeon B.G."/>
            <person name="Goodwin S.B."/>
            <person name="Spatafora J.W."/>
            <person name="Crous P.W."/>
            <person name="Grigoriev I.V."/>
        </authorList>
    </citation>
    <scope>NUCLEOTIDE SEQUENCE</scope>
    <source>
        <strain evidence="2">CBS 342.82</strain>
    </source>
</reference>